<dbReference type="GO" id="GO:0016757">
    <property type="term" value="F:glycosyltransferase activity"/>
    <property type="evidence" value="ECO:0007669"/>
    <property type="project" value="InterPro"/>
</dbReference>
<reference evidence="2" key="1">
    <citation type="submission" date="2019-11" db="EMBL/GenBank/DDBJ databases">
        <title>Microbial mats filling the niche in hypersaline microbial mats.</title>
        <authorList>
            <person name="Wong H.L."/>
            <person name="Macleod F.I."/>
            <person name="White R.A. III"/>
            <person name="Burns B.P."/>
        </authorList>
    </citation>
    <scope>NUCLEOTIDE SEQUENCE</scope>
    <source>
        <strain evidence="2">Rbin_158</strain>
    </source>
</reference>
<evidence type="ECO:0000259" key="1">
    <source>
        <dbReference type="Pfam" id="PF00534"/>
    </source>
</evidence>
<dbReference type="AlphaFoldDB" id="A0A9D5K107"/>
<organism evidence="2 3">
    <name type="scientific">candidate division KSB3 bacterium</name>
    <dbReference type="NCBI Taxonomy" id="2044937"/>
    <lineage>
        <taxon>Bacteria</taxon>
        <taxon>candidate division KSB3</taxon>
    </lineage>
</organism>
<feature type="domain" description="Glycosyl transferase family 1" evidence="1">
    <location>
        <begin position="205"/>
        <end position="373"/>
    </location>
</feature>
<proteinExistence type="predicted"/>
<dbReference type="SUPFAM" id="SSF53756">
    <property type="entry name" value="UDP-Glycosyltransferase/glycogen phosphorylase"/>
    <property type="match status" value="1"/>
</dbReference>
<accession>A0A9D5K107</accession>
<dbReference type="PANTHER" id="PTHR12526">
    <property type="entry name" value="GLYCOSYLTRANSFERASE"/>
    <property type="match status" value="1"/>
</dbReference>
<gene>
    <name evidence="2" type="ORF">GF339_22465</name>
</gene>
<evidence type="ECO:0000313" key="2">
    <source>
        <dbReference type="EMBL" id="MBD3327367.1"/>
    </source>
</evidence>
<dbReference type="Proteomes" id="UP000649604">
    <property type="component" value="Unassembled WGS sequence"/>
</dbReference>
<dbReference type="EMBL" id="WJJP01000725">
    <property type="protein sequence ID" value="MBD3327367.1"/>
    <property type="molecule type" value="Genomic_DNA"/>
</dbReference>
<dbReference type="InterPro" id="IPR001296">
    <property type="entry name" value="Glyco_trans_1"/>
</dbReference>
<name>A0A9D5K107_9BACT</name>
<dbReference type="CDD" id="cd03801">
    <property type="entry name" value="GT4_PimA-like"/>
    <property type="match status" value="1"/>
</dbReference>
<comment type="caution">
    <text evidence="2">The sequence shown here is derived from an EMBL/GenBank/DDBJ whole genome shotgun (WGS) entry which is preliminary data.</text>
</comment>
<protein>
    <submittedName>
        <fullName evidence="2">Glycosyltransferase</fullName>
    </submittedName>
</protein>
<dbReference type="Gene3D" id="3.40.50.2000">
    <property type="entry name" value="Glycogen Phosphorylase B"/>
    <property type="match status" value="1"/>
</dbReference>
<dbReference type="PANTHER" id="PTHR12526:SF636">
    <property type="entry name" value="BLL3647 PROTEIN"/>
    <property type="match status" value="1"/>
</dbReference>
<evidence type="ECO:0000313" key="3">
    <source>
        <dbReference type="Proteomes" id="UP000649604"/>
    </source>
</evidence>
<sequence>MKLVFFSPLNPQRSGISDYSEALLPLLAREADIDLVLDEGITPTTAAIVENFTCYPASQFPQRHQQSPYDLCLYQMGNNTACHRYMDPFLQRYPGIVVLHDYVLHHFYAELFAEEGRYDEYQQAMHAYYGELGTWIAGKLRRGIRSDYVYYQLPFYQRVVNPSLGTIVHDTYVKAKLLRYNPKYQVAMIPMGIELPDLRAYDLKALREKHQIPHHSFTIASFGFIIQGKRIRELLRAFAAFTQDVPDALCLLVGKEVPSFDVRQLIQELQIEEHVRITGYAPYEEFLEYIALSDVCVNLRYPTVRATSANILKIMAFAKPAVVSDVCEFLDLPDTCCLKIPLNETEEERLLQAFQRLHADPDYRKTVGAQAREFISTRHTLQQAADKYLAFCQRILQAR</sequence>
<dbReference type="Pfam" id="PF00534">
    <property type="entry name" value="Glycos_transf_1"/>
    <property type="match status" value="1"/>
</dbReference>